<dbReference type="EMBL" id="LXQA010020579">
    <property type="protein sequence ID" value="MCH91516.1"/>
    <property type="molecule type" value="Genomic_DNA"/>
</dbReference>
<accession>A0A392MVF3</accession>
<protein>
    <submittedName>
        <fullName evidence="1">Helicase-like protein</fullName>
    </submittedName>
</protein>
<feature type="non-terminal residue" evidence="1">
    <location>
        <position position="1"/>
    </location>
</feature>
<evidence type="ECO:0000313" key="2">
    <source>
        <dbReference type="Proteomes" id="UP000265520"/>
    </source>
</evidence>
<keyword evidence="2" id="KW-1185">Reference proteome</keyword>
<dbReference type="AlphaFoldDB" id="A0A392MVF3"/>
<organism evidence="1 2">
    <name type="scientific">Trifolium medium</name>
    <dbReference type="NCBI Taxonomy" id="97028"/>
    <lineage>
        <taxon>Eukaryota</taxon>
        <taxon>Viridiplantae</taxon>
        <taxon>Streptophyta</taxon>
        <taxon>Embryophyta</taxon>
        <taxon>Tracheophyta</taxon>
        <taxon>Spermatophyta</taxon>
        <taxon>Magnoliopsida</taxon>
        <taxon>eudicotyledons</taxon>
        <taxon>Gunneridae</taxon>
        <taxon>Pentapetalae</taxon>
        <taxon>rosids</taxon>
        <taxon>fabids</taxon>
        <taxon>Fabales</taxon>
        <taxon>Fabaceae</taxon>
        <taxon>Papilionoideae</taxon>
        <taxon>50 kb inversion clade</taxon>
        <taxon>NPAAA clade</taxon>
        <taxon>Hologalegina</taxon>
        <taxon>IRL clade</taxon>
        <taxon>Trifolieae</taxon>
        <taxon>Trifolium</taxon>
    </lineage>
</organism>
<gene>
    <name evidence="1" type="ORF">A2U01_0012443</name>
</gene>
<dbReference type="GO" id="GO:0004386">
    <property type="term" value="F:helicase activity"/>
    <property type="evidence" value="ECO:0007669"/>
    <property type="project" value="UniProtKB-KW"/>
</dbReference>
<keyword evidence="1" id="KW-0378">Hydrolase</keyword>
<keyword evidence="1" id="KW-0067">ATP-binding</keyword>
<proteinExistence type="predicted"/>
<evidence type="ECO:0000313" key="1">
    <source>
        <dbReference type="EMBL" id="MCH91516.1"/>
    </source>
</evidence>
<dbReference type="Proteomes" id="UP000265520">
    <property type="component" value="Unassembled WGS sequence"/>
</dbReference>
<reference evidence="1 2" key="1">
    <citation type="journal article" date="2018" name="Front. Plant Sci.">
        <title>Red Clover (Trifolium pratense) and Zigzag Clover (T. medium) - A Picture of Genomic Similarities and Differences.</title>
        <authorList>
            <person name="Dluhosova J."/>
            <person name="Istvanek J."/>
            <person name="Nedelnik J."/>
            <person name="Repkova J."/>
        </authorList>
    </citation>
    <scope>NUCLEOTIDE SEQUENCE [LARGE SCALE GENOMIC DNA]</scope>
    <source>
        <strain evidence="2">cv. 10/8</strain>
        <tissue evidence="1">Leaf</tissue>
    </source>
</reference>
<sequence>QDYPAARKLTYGQFVTKFTYSKKNKCWTPRKKGFKIGRLIWVPPTTGELFYLRMMLTVVKGPMPFEDIRKVGDIQYDTFRDACFAKGFLGDDKEYISAIREAHGWGPENNTVAFRWNSISTKDHRM</sequence>
<keyword evidence="1" id="KW-0347">Helicase</keyword>
<comment type="caution">
    <text evidence="1">The sequence shown here is derived from an EMBL/GenBank/DDBJ whole genome shotgun (WGS) entry which is preliminary data.</text>
</comment>
<keyword evidence="1" id="KW-0547">Nucleotide-binding</keyword>
<name>A0A392MVF3_9FABA</name>